<accession>A0A371I669</accession>
<feature type="domain" description="G-patch" evidence="1">
    <location>
        <begin position="111"/>
        <end position="148"/>
    </location>
</feature>
<keyword evidence="3" id="KW-1185">Reference proteome</keyword>
<proteinExistence type="predicted"/>
<dbReference type="OrthoDB" id="1095202at2759"/>
<sequence length="148" mass="16047">MENKIEALEQQNQELKGEMSLLRELMAQMFQALTQTNVAITAMANQNVVGPPPKLIRLTVMGEKELMVSTPIPVEYVEGDEESLETSFQALEIVSTTNTETEGGDLSPSIAAIMATKVLVNNGFQPGKGLGKELDGMTKPVALQENPE</sequence>
<name>A0A371I669_MUCPR</name>
<gene>
    <name evidence="2" type="ORF">CR513_04904</name>
</gene>
<dbReference type="InterPro" id="IPR000467">
    <property type="entry name" value="G_patch_dom"/>
</dbReference>
<dbReference type="Pfam" id="PF01585">
    <property type="entry name" value="G-patch"/>
    <property type="match status" value="1"/>
</dbReference>
<dbReference type="EMBL" id="QJKJ01000823">
    <property type="protein sequence ID" value="RDY10536.1"/>
    <property type="molecule type" value="Genomic_DNA"/>
</dbReference>
<dbReference type="AlphaFoldDB" id="A0A371I669"/>
<organism evidence="2 3">
    <name type="scientific">Mucuna pruriens</name>
    <name type="common">Velvet bean</name>
    <name type="synonym">Dolichos pruriens</name>
    <dbReference type="NCBI Taxonomy" id="157652"/>
    <lineage>
        <taxon>Eukaryota</taxon>
        <taxon>Viridiplantae</taxon>
        <taxon>Streptophyta</taxon>
        <taxon>Embryophyta</taxon>
        <taxon>Tracheophyta</taxon>
        <taxon>Spermatophyta</taxon>
        <taxon>Magnoliopsida</taxon>
        <taxon>eudicotyledons</taxon>
        <taxon>Gunneridae</taxon>
        <taxon>Pentapetalae</taxon>
        <taxon>rosids</taxon>
        <taxon>fabids</taxon>
        <taxon>Fabales</taxon>
        <taxon>Fabaceae</taxon>
        <taxon>Papilionoideae</taxon>
        <taxon>50 kb inversion clade</taxon>
        <taxon>NPAAA clade</taxon>
        <taxon>indigoferoid/millettioid clade</taxon>
        <taxon>Phaseoleae</taxon>
        <taxon>Mucuna</taxon>
    </lineage>
</organism>
<comment type="caution">
    <text evidence="2">The sequence shown here is derived from an EMBL/GenBank/DDBJ whole genome shotgun (WGS) entry which is preliminary data.</text>
</comment>
<evidence type="ECO:0000313" key="2">
    <source>
        <dbReference type="EMBL" id="RDY10536.1"/>
    </source>
</evidence>
<dbReference type="Proteomes" id="UP000257109">
    <property type="component" value="Unassembled WGS sequence"/>
</dbReference>
<dbReference type="PROSITE" id="PS50174">
    <property type="entry name" value="G_PATCH"/>
    <property type="match status" value="1"/>
</dbReference>
<protein>
    <recommendedName>
        <fullName evidence="1">G-patch domain-containing protein</fullName>
    </recommendedName>
</protein>
<feature type="non-terminal residue" evidence="2">
    <location>
        <position position="1"/>
    </location>
</feature>
<dbReference type="GO" id="GO:0003676">
    <property type="term" value="F:nucleic acid binding"/>
    <property type="evidence" value="ECO:0007669"/>
    <property type="project" value="InterPro"/>
</dbReference>
<evidence type="ECO:0000313" key="3">
    <source>
        <dbReference type="Proteomes" id="UP000257109"/>
    </source>
</evidence>
<reference evidence="2" key="1">
    <citation type="submission" date="2018-05" db="EMBL/GenBank/DDBJ databases">
        <title>Draft genome of Mucuna pruriens seed.</title>
        <authorList>
            <person name="Nnadi N.E."/>
            <person name="Vos R."/>
            <person name="Hasami M.H."/>
            <person name="Devisetty U.K."/>
            <person name="Aguiy J.C."/>
        </authorList>
    </citation>
    <scope>NUCLEOTIDE SEQUENCE [LARGE SCALE GENOMIC DNA]</scope>
    <source>
        <strain evidence="2">JCA_2017</strain>
    </source>
</reference>
<evidence type="ECO:0000259" key="1">
    <source>
        <dbReference type="PROSITE" id="PS50174"/>
    </source>
</evidence>